<dbReference type="Pfam" id="PF02653">
    <property type="entry name" value="BPD_transp_2"/>
    <property type="match status" value="1"/>
</dbReference>
<dbReference type="PANTHER" id="PTHR11795:SF371">
    <property type="entry name" value="HIGH-AFFINITY BRANCHED-CHAIN AMINO ACID TRANSPORT SYSTEM PERMEASE PROTEIN LIVH"/>
    <property type="match status" value="1"/>
</dbReference>
<feature type="transmembrane region" description="Helical" evidence="10">
    <location>
        <begin position="146"/>
        <end position="167"/>
    </location>
</feature>
<dbReference type="GO" id="GO:0015808">
    <property type="term" value="P:L-alanine transport"/>
    <property type="evidence" value="ECO:0007669"/>
    <property type="project" value="TreeGrafter"/>
</dbReference>
<evidence type="ECO:0000256" key="2">
    <source>
        <dbReference type="ARBA" id="ARBA00022448"/>
    </source>
</evidence>
<feature type="transmembrane region" description="Helical" evidence="10">
    <location>
        <begin position="95"/>
        <end position="114"/>
    </location>
</feature>
<keyword evidence="2" id="KW-0813">Transport</keyword>
<feature type="transmembrane region" description="Helical" evidence="10">
    <location>
        <begin position="67"/>
        <end position="89"/>
    </location>
</feature>
<reference evidence="11" key="1">
    <citation type="submission" date="2020-05" db="EMBL/GenBank/DDBJ databases">
        <authorList>
            <person name="Chiriac C."/>
            <person name="Salcher M."/>
            <person name="Ghai R."/>
            <person name="Kavagutti S V."/>
        </authorList>
    </citation>
    <scope>NUCLEOTIDE SEQUENCE</scope>
</reference>
<organism evidence="11">
    <name type="scientific">freshwater metagenome</name>
    <dbReference type="NCBI Taxonomy" id="449393"/>
    <lineage>
        <taxon>unclassified sequences</taxon>
        <taxon>metagenomes</taxon>
        <taxon>ecological metagenomes</taxon>
    </lineage>
</organism>
<evidence type="ECO:0000256" key="8">
    <source>
        <dbReference type="ARBA" id="ARBA00023136"/>
    </source>
</evidence>
<proteinExistence type="inferred from homology"/>
<dbReference type="InterPro" id="IPR052157">
    <property type="entry name" value="BCAA_transport_permease"/>
</dbReference>
<dbReference type="GO" id="GO:0015192">
    <property type="term" value="F:L-phenylalanine transmembrane transporter activity"/>
    <property type="evidence" value="ECO:0007669"/>
    <property type="project" value="TreeGrafter"/>
</dbReference>
<evidence type="ECO:0000313" key="11">
    <source>
        <dbReference type="EMBL" id="CAB4886058.1"/>
    </source>
</evidence>
<keyword evidence="6" id="KW-0029">Amino-acid transport</keyword>
<dbReference type="InterPro" id="IPR001851">
    <property type="entry name" value="ABC_transp_permease"/>
</dbReference>
<dbReference type="CDD" id="cd06582">
    <property type="entry name" value="TM_PBP1_LivH_like"/>
    <property type="match status" value="1"/>
</dbReference>
<name>A0A6J7EX16_9ZZZZ</name>
<comment type="subcellular location">
    <subcellularLocation>
        <location evidence="1">Cell membrane</location>
        <topology evidence="1">Multi-pass membrane protein</topology>
    </subcellularLocation>
</comment>
<keyword evidence="5 10" id="KW-0812">Transmembrane</keyword>
<evidence type="ECO:0000256" key="4">
    <source>
        <dbReference type="ARBA" id="ARBA00022519"/>
    </source>
</evidence>
<keyword evidence="4" id="KW-0997">Cell inner membrane</keyword>
<evidence type="ECO:0000256" key="9">
    <source>
        <dbReference type="ARBA" id="ARBA00037998"/>
    </source>
</evidence>
<feature type="transmembrane region" description="Helical" evidence="10">
    <location>
        <begin position="20"/>
        <end position="38"/>
    </location>
</feature>
<evidence type="ECO:0000256" key="10">
    <source>
        <dbReference type="SAM" id="Phobius"/>
    </source>
</evidence>
<accession>A0A6J7EX16</accession>
<evidence type="ECO:0000256" key="5">
    <source>
        <dbReference type="ARBA" id="ARBA00022692"/>
    </source>
</evidence>
<dbReference type="GO" id="GO:0015188">
    <property type="term" value="F:L-isoleucine transmembrane transporter activity"/>
    <property type="evidence" value="ECO:0007669"/>
    <property type="project" value="TreeGrafter"/>
</dbReference>
<dbReference type="GO" id="GO:0005886">
    <property type="term" value="C:plasma membrane"/>
    <property type="evidence" value="ECO:0007669"/>
    <property type="project" value="UniProtKB-SubCell"/>
</dbReference>
<evidence type="ECO:0000256" key="6">
    <source>
        <dbReference type="ARBA" id="ARBA00022970"/>
    </source>
</evidence>
<dbReference type="GO" id="GO:0015190">
    <property type="term" value="F:L-leucine transmembrane transporter activity"/>
    <property type="evidence" value="ECO:0007669"/>
    <property type="project" value="TreeGrafter"/>
</dbReference>
<dbReference type="PANTHER" id="PTHR11795">
    <property type="entry name" value="BRANCHED-CHAIN AMINO ACID TRANSPORT SYSTEM PERMEASE PROTEIN LIVH"/>
    <property type="match status" value="1"/>
</dbReference>
<dbReference type="GO" id="GO:0005304">
    <property type="term" value="F:L-valine transmembrane transporter activity"/>
    <property type="evidence" value="ECO:0007669"/>
    <property type="project" value="TreeGrafter"/>
</dbReference>
<sequence length="172" mass="18565">MKWFNHPLVTSSDAYITADRILVMIGAAGIFFILNRVINHTKLGLGIRAVSQDERTSILMGVNVNRIISYTFLLGGVLAGLGSAFYMVFYETTKANVGFLIGISAFTAAVLGGIGNVKGALYGSFALGLFQQYTSAVLGYNWKDVVTFVILVFVLLVKPTGLFGEALQKARV</sequence>
<keyword evidence="8 10" id="KW-0472">Membrane</keyword>
<dbReference type="GO" id="GO:1903806">
    <property type="term" value="P:L-isoleucine import across plasma membrane"/>
    <property type="evidence" value="ECO:0007669"/>
    <property type="project" value="TreeGrafter"/>
</dbReference>
<gene>
    <name evidence="11" type="ORF">UFOPK3482_00731</name>
</gene>
<evidence type="ECO:0000256" key="7">
    <source>
        <dbReference type="ARBA" id="ARBA00022989"/>
    </source>
</evidence>
<protein>
    <submittedName>
        <fullName evidence="11">Unannotated protein</fullName>
    </submittedName>
</protein>
<keyword evidence="7 10" id="KW-1133">Transmembrane helix</keyword>
<evidence type="ECO:0000256" key="3">
    <source>
        <dbReference type="ARBA" id="ARBA00022475"/>
    </source>
</evidence>
<dbReference type="GO" id="GO:0042941">
    <property type="term" value="P:D-alanine transmembrane transport"/>
    <property type="evidence" value="ECO:0007669"/>
    <property type="project" value="TreeGrafter"/>
</dbReference>
<dbReference type="EMBL" id="CAFBLZ010000054">
    <property type="protein sequence ID" value="CAB4886058.1"/>
    <property type="molecule type" value="Genomic_DNA"/>
</dbReference>
<evidence type="ECO:0000256" key="1">
    <source>
        <dbReference type="ARBA" id="ARBA00004651"/>
    </source>
</evidence>
<comment type="similarity">
    <text evidence="9">Belongs to the binding-protein-dependent transport system permease family. LivHM subfamily.</text>
</comment>
<keyword evidence="3" id="KW-1003">Cell membrane</keyword>
<dbReference type="AlphaFoldDB" id="A0A6J7EX16"/>